<dbReference type="InterPro" id="IPR042246">
    <property type="entry name" value="ZCCHC9"/>
</dbReference>
<dbReference type="InterPro" id="IPR001878">
    <property type="entry name" value="Znf_CCHC"/>
</dbReference>
<feature type="region of interest" description="Disordered" evidence="6">
    <location>
        <begin position="1"/>
        <end position="23"/>
    </location>
</feature>
<evidence type="ECO:0000313" key="9">
    <source>
        <dbReference type="Proteomes" id="UP000002358"/>
    </source>
</evidence>
<evidence type="ECO:0000256" key="5">
    <source>
        <dbReference type="PROSITE-ProRule" id="PRU00047"/>
    </source>
</evidence>
<evidence type="ECO:0000256" key="2">
    <source>
        <dbReference type="ARBA" id="ARBA00022737"/>
    </source>
</evidence>
<proteinExistence type="predicted"/>
<evidence type="ECO:0000256" key="4">
    <source>
        <dbReference type="ARBA" id="ARBA00022833"/>
    </source>
</evidence>
<dbReference type="InterPro" id="IPR036875">
    <property type="entry name" value="Znf_CCHC_sf"/>
</dbReference>
<evidence type="ECO:0000256" key="3">
    <source>
        <dbReference type="ARBA" id="ARBA00022771"/>
    </source>
</evidence>
<dbReference type="GO" id="GO:0003676">
    <property type="term" value="F:nucleic acid binding"/>
    <property type="evidence" value="ECO:0007669"/>
    <property type="project" value="InterPro"/>
</dbReference>
<dbReference type="EnsemblMetazoa" id="XM_001607355">
    <property type="protein sequence ID" value="XP_001607405"/>
    <property type="gene ID" value="LOC100123711"/>
</dbReference>
<accession>A0A7M7G8Q6</accession>
<protein>
    <recommendedName>
        <fullName evidence="7">CCHC-type domain-containing protein</fullName>
    </recommendedName>
</protein>
<gene>
    <name evidence="8" type="primary">100123711</name>
</gene>
<reference evidence="8" key="1">
    <citation type="submission" date="2021-01" db="UniProtKB">
        <authorList>
            <consortium name="EnsemblMetazoa"/>
        </authorList>
    </citation>
    <scope>IDENTIFICATION</scope>
</reference>
<keyword evidence="9" id="KW-1185">Reference proteome</keyword>
<sequence>MTRFARAKGSKSSNERLPDEPTPWHVMKQQLESNLEPAKEPQAKTKTARQLLNEKEDLYYAQSVGNVNTDWAEFDAPKKTNGINSGKIEKKQKDQNENVKKAVKNVKLEEPKQVSAKAEKIVKENTSEDVGEREKNTKAKRKAENTFQTEEHLPTKTENTNEDIQERRRNKKAKRKADNASQAKIVKTEKQENPPVKIENPSESKSENAETGGKLSKRQKRNQKKQNQKTDEKNDRAQTAPFNAEGNDWDNSVSFNKRRKFSDDQDRKPMGNGGQNNFRDRNSNSNFNEYKNFRRFGNNVPKKFQPKSAKPRDDKEHQRRKPDQPAMKVTINGMDLEIVKYDGFPVKKEDAERLTELRKEMVLKGIPKSEIDAAMKLERRKCEKALARVRRQVCFHCRKAGHNLSDCPELGKEEAGTGICFKCGSTEHTHFECKVNKSDDYRYAKCFICREQGHIAKQCPDNPKGLYPDGGSCKICGDVTHLKKDCPDLVKEKEETAITLDTIKDANLEVLDNETTKVKTEAKPTKKIVKF</sequence>
<dbReference type="PROSITE" id="PS50158">
    <property type="entry name" value="ZF_CCHC"/>
    <property type="match status" value="2"/>
</dbReference>
<feature type="compositionally biased region" description="Basic residues" evidence="6">
    <location>
        <begin position="215"/>
        <end position="227"/>
    </location>
</feature>
<dbReference type="OMA" id="KREVCYN"/>
<dbReference type="OrthoDB" id="3863715at2759"/>
<dbReference type="GO" id="GO:0008270">
    <property type="term" value="F:zinc ion binding"/>
    <property type="evidence" value="ECO:0007669"/>
    <property type="project" value="UniProtKB-KW"/>
</dbReference>
<name>A0A7M7G8Q6_NASVI</name>
<dbReference type="Gene3D" id="4.10.60.10">
    <property type="entry name" value="Zinc finger, CCHC-type"/>
    <property type="match status" value="2"/>
</dbReference>
<dbReference type="InParanoid" id="A0A7M7G8Q6"/>
<feature type="domain" description="CCHC-type" evidence="7">
    <location>
        <begin position="394"/>
        <end position="409"/>
    </location>
</feature>
<dbReference type="SUPFAM" id="SSF57756">
    <property type="entry name" value="Retrovirus zinc finger-like domains"/>
    <property type="match status" value="2"/>
</dbReference>
<evidence type="ECO:0000313" key="8">
    <source>
        <dbReference type="EnsemblMetazoa" id="XP_001607405"/>
    </source>
</evidence>
<evidence type="ECO:0000259" key="7">
    <source>
        <dbReference type="PROSITE" id="PS50158"/>
    </source>
</evidence>
<keyword evidence="2" id="KW-0677">Repeat</keyword>
<feature type="region of interest" description="Disordered" evidence="6">
    <location>
        <begin position="75"/>
        <end position="326"/>
    </location>
</feature>
<dbReference type="SMART" id="SM00343">
    <property type="entry name" value="ZnF_C2HC"/>
    <property type="match status" value="4"/>
</dbReference>
<organism evidence="8 9">
    <name type="scientific">Nasonia vitripennis</name>
    <name type="common">Parasitic wasp</name>
    <dbReference type="NCBI Taxonomy" id="7425"/>
    <lineage>
        <taxon>Eukaryota</taxon>
        <taxon>Metazoa</taxon>
        <taxon>Ecdysozoa</taxon>
        <taxon>Arthropoda</taxon>
        <taxon>Hexapoda</taxon>
        <taxon>Insecta</taxon>
        <taxon>Pterygota</taxon>
        <taxon>Neoptera</taxon>
        <taxon>Endopterygota</taxon>
        <taxon>Hymenoptera</taxon>
        <taxon>Apocrita</taxon>
        <taxon>Proctotrupomorpha</taxon>
        <taxon>Chalcidoidea</taxon>
        <taxon>Pteromalidae</taxon>
        <taxon>Pteromalinae</taxon>
        <taxon>Nasonia</taxon>
    </lineage>
</organism>
<evidence type="ECO:0000256" key="1">
    <source>
        <dbReference type="ARBA" id="ARBA00022723"/>
    </source>
</evidence>
<dbReference type="PANTHER" id="PTHR46242:SF1">
    <property type="entry name" value="ZINC FINGER CCHC DOMAIN-CONTAINING PROTEIN 9"/>
    <property type="match status" value="1"/>
</dbReference>
<dbReference type="Proteomes" id="UP000002358">
    <property type="component" value="Chromosome 2"/>
</dbReference>
<dbReference type="AlphaFoldDB" id="A0A7M7G8Q6"/>
<dbReference type="FunFam" id="4.10.60.10:FF:000091">
    <property type="entry name" value="Zinc finger CCHC-type-containing 9"/>
    <property type="match status" value="1"/>
</dbReference>
<keyword evidence="3 5" id="KW-0863">Zinc-finger</keyword>
<keyword evidence="1" id="KW-0479">Metal-binding</keyword>
<evidence type="ECO:0000256" key="6">
    <source>
        <dbReference type="SAM" id="MobiDB-lite"/>
    </source>
</evidence>
<dbReference type="Pfam" id="PF00098">
    <property type="entry name" value="zf-CCHC"/>
    <property type="match status" value="1"/>
</dbReference>
<dbReference type="GO" id="GO:0005730">
    <property type="term" value="C:nucleolus"/>
    <property type="evidence" value="ECO:0007669"/>
    <property type="project" value="TreeGrafter"/>
</dbReference>
<feature type="compositionally biased region" description="Basic and acidic residues" evidence="6">
    <location>
        <begin position="87"/>
        <end position="137"/>
    </location>
</feature>
<keyword evidence="4" id="KW-0862">Zinc</keyword>
<dbReference type="KEGG" id="nvi:100123711"/>
<dbReference type="PANTHER" id="PTHR46242">
    <property type="entry name" value="ZINC FINGER CCHC DOMAIN-CONTAINING PROTEIN 9 ZCCHC9"/>
    <property type="match status" value="1"/>
</dbReference>
<feature type="compositionally biased region" description="Basic and acidic residues" evidence="6">
    <location>
        <begin position="310"/>
        <end position="323"/>
    </location>
</feature>
<feature type="domain" description="CCHC-type" evidence="7">
    <location>
        <begin position="445"/>
        <end position="461"/>
    </location>
</feature>